<dbReference type="GO" id="GO:0180010">
    <property type="term" value="P:co-transcriptional mRNA 3'-end processing, cleavage and polyadenylation pathway"/>
    <property type="evidence" value="ECO:0007669"/>
    <property type="project" value="UniProtKB-UniRule"/>
</dbReference>
<comment type="function">
    <text evidence="1 4">Component of the cleavage factor IA (CFIA) complex, which is involved in the endonucleolytic cleavage during polyadenylation-dependent pre-mRNA 3'-end formation.</text>
</comment>
<gene>
    <name evidence="7" type="primary">RNA14</name>
    <name evidence="7" type="ORF">LTR97_006127</name>
</gene>
<evidence type="ECO:0000256" key="2">
    <source>
        <dbReference type="ARBA" id="ARBA00022737"/>
    </source>
</evidence>
<feature type="region of interest" description="Disordered" evidence="5">
    <location>
        <begin position="967"/>
        <end position="1006"/>
    </location>
</feature>
<dbReference type="Proteomes" id="UP001310594">
    <property type="component" value="Unassembled WGS sequence"/>
</dbReference>
<dbReference type="GO" id="GO:0005737">
    <property type="term" value="C:cytoplasm"/>
    <property type="evidence" value="ECO:0007669"/>
    <property type="project" value="UniProtKB-SubCell"/>
</dbReference>
<dbReference type="InterPro" id="IPR003107">
    <property type="entry name" value="HAT"/>
</dbReference>
<feature type="compositionally biased region" description="Polar residues" evidence="5">
    <location>
        <begin position="109"/>
        <end position="122"/>
    </location>
</feature>
<feature type="compositionally biased region" description="Acidic residues" evidence="5">
    <location>
        <begin position="35"/>
        <end position="46"/>
    </location>
</feature>
<comment type="caution">
    <text evidence="7">The sequence shown here is derived from an EMBL/GenBank/DDBJ whole genome shotgun (WGS) entry which is preliminary data.</text>
</comment>
<proteinExistence type="predicted"/>
<dbReference type="InterPro" id="IPR008847">
    <property type="entry name" value="Suf"/>
</dbReference>
<dbReference type="Pfam" id="PF05843">
    <property type="entry name" value="Suf"/>
    <property type="match status" value="1"/>
</dbReference>
<keyword evidence="4" id="KW-0507">mRNA processing</keyword>
<evidence type="ECO:0000256" key="1">
    <source>
        <dbReference type="ARBA" id="ARBA00002863"/>
    </source>
</evidence>
<feature type="region of interest" description="Disordered" evidence="5">
    <location>
        <begin position="87"/>
        <end position="122"/>
    </location>
</feature>
<dbReference type="Gene3D" id="1.25.40.1040">
    <property type="match status" value="2"/>
</dbReference>
<dbReference type="InterPro" id="IPR011990">
    <property type="entry name" value="TPR-like_helical_dom_sf"/>
</dbReference>
<keyword evidence="3 4" id="KW-0539">Nucleus</keyword>
<evidence type="ECO:0000259" key="6">
    <source>
        <dbReference type="Pfam" id="PF05843"/>
    </source>
</evidence>
<evidence type="ECO:0000256" key="4">
    <source>
        <dbReference type="RuleBase" id="RU369035"/>
    </source>
</evidence>
<feature type="domain" description="Suppressor of forked" evidence="6">
    <location>
        <begin position="265"/>
        <end position="888"/>
    </location>
</feature>
<protein>
    <recommendedName>
        <fullName evidence="4">mRNA 3'-end-processing protein RNA14</fullName>
    </recommendedName>
</protein>
<dbReference type="EMBL" id="JAVRQU010000008">
    <property type="protein sequence ID" value="KAK5699993.1"/>
    <property type="molecule type" value="Genomic_DNA"/>
</dbReference>
<accession>A0AAN7WB98</accession>
<keyword evidence="2" id="KW-0677">Repeat</keyword>
<feature type="compositionally biased region" description="Polar residues" evidence="5">
    <location>
        <begin position="21"/>
        <end position="33"/>
    </location>
</feature>
<dbReference type="GO" id="GO:0005634">
    <property type="term" value="C:nucleus"/>
    <property type="evidence" value="ECO:0007669"/>
    <property type="project" value="UniProtKB-SubCell"/>
</dbReference>
<dbReference type="SUPFAM" id="SSF48452">
    <property type="entry name" value="TPR-like"/>
    <property type="match status" value="2"/>
</dbReference>
<evidence type="ECO:0000256" key="3">
    <source>
        <dbReference type="ARBA" id="ARBA00023242"/>
    </source>
</evidence>
<comment type="subcellular location">
    <subcellularLocation>
        <location evidence="4">Nucleus</location>
    </subcellularLocation>
    <subcellularLocation>
        <location evidence="4">Cytoplasm</location>
    </subcellularLocation>
    <text evidence="4">Nucleus and/or cytoplasm.</text>
</comment>
<evidence type="ECO:0000313" key="7">
    <source>
        <dbReference type="EMBL" id="KAK5699993.1"/>
    </source>
</evidence>
<feature type="compositionally biased region" description="Basic and acidic residues" evidence="5">
    <location>
        <begin position="262"/>
        <end position="275"/>
    </location>
</feature>
<reference evidence="7" key="1">
    <citation type="submission" date="2023-08" db="EMBL/GenBank/DDBJ databases">
        <title>Black Yeasts Isolated from many extreme environments.</title>
        <authorList>
            <person name="Coleine C."/>
            <person name="Stajich J.E."/>
            <person name="Selbmann L."/>
        </authorList>
    </citation>
    <scope>NUCLEOTIDE SEQUENCE</scope>
    <source>
        <strain evidence="7">CCFEE 5810</strain>
    </source>
</reference>
<organism evidence="7 8">
    <name type="scientific">Elasticomyces elasticus</name>
    <dbReference type="NCBI Taxonomy" id="574655"/>
    <lineage>
        <taxon>Eukaryota</taxon>
        <taxon>Fungi</taxon>
        <taxon>Dikarya</taxon>
        <taxon>Ascomycota</taxon>
        <taxon>Pezizomycotina</taxon>
        <taxon>Dothideomycetes</taxon>
        <taxon>Dothideomycetidae</taxon>
        <taxon>Mycosphaerellales</taxon>
        <taxon>Teratosphaeriaceae</taxon>
        <taxon>Elasticomyces</taxon>
    </lineage>
</organism>
<feature type="compositionally biased region" description="Low complexity" evidence="5">
    <location>
        <begin position="49"/>
        <end position="68"/>
    </location>
</feature>
<feature type="region of interest" description="Disordered" evidence="5">
    <location>
        <begin position="153"/>
        <end position="172"/>
    </location>
</feature>
<feature type="region of interest" description="Disordered" evidence="5">
    <location>
        <begin position="1"/>
        <end position="68"/>
    </location>
</feature>
<dbReference type="AlphaFoldDB" id="A0AAN7WB98"/>
<feature type="region of interest" description="Disordered" evidence="5">
    <location>
        <begin position="220"/>
        <end position="275"/>
    </location>
</feature>
<name>A0AAN7WB98_9PEZI</name>
<evidence type="ECO:0000256" key="5">
    <source>
        <dbReference type="SAM" id="MobiDB-lite"/>
    </source>
</evidence>
<sequence>MAATTYSPSGELPDYTDDQAQHTNGDYTNNYDAQPQDEEEEDDDYDPSAFEFANTTAQTTQTAQEAVPGSAQIAAQQVAALPLPPKTVGGFILEESSDADDEEDLNEDPSMSNTQAQPSDVQNVQQQLNGVEHGVQEVAMHMDLNMIGGDDGASALPLASEPTDSAHHNSMTEGLTATGSLTATASDSVSAPAPAPASTDAAVVSSSIPAAAAVPPELLTQQNDDEGKPPTISTTQPPTVAPTPQPQANGDAVPPTPANQRLPHDKVGRLEDRIKEDPKSDVEAWWELIQHYRDKDQLDNARSVYARMLEVWGTNPTIYLSYLNLENTVFDRQRIETLFGTALPLIPSLPLWTQYLSYLRRVFPLIPDPDGSNRSTILAGFTAVLEAVGQDPESQNLWREYIDFIKSGPGVLGGEGWQDKQKVDQLRAAYQMAVKVPSGGVMGVWKEYDGFEMGVDKRGARKFLQEVSPHYMTARTAEKQLSNILLGLDRAVVPRLPPVEGCEGDDAFAALVGKWRGWVEWEKSDPLVLREEDVVAYRKRIVFVYKLAVVGLRFWPRIWAEAAQWCFEQVGGSDVVAEYSAMGDAFLDEGLKANPESVLLTLRKADRLEEGFHAGGSAEEAVVVREGGELEGVFEPCLAALYALVKKGKERSEKSVNEVKQYFAGLEPEEVEKVVEGKDDDGDSNAGSEASPVLLQKEMSRADQMAARIKSITDAAKSQQKVLSKTISALWIAKMRAFRRVQGQGAPGKPRKGFRGVFAEARPRGQLSADVYVASALMEWHGYKDPSALKIFERGMRLFAFDEEFAVGYMQHLINTNDLTNARVVFETTVTKILGAGDKLFSEQERKGKVGVLLGFMHRFESAFGELAAVRRLEARMRELFPEAMAQDGGMGLWGERFAVNGFDALGVQLVLSERQVRPKLVQQGQVMITMPDGGRVPMPVGMPPGMPPLPVVGGDGEGGLRLGPNGPYVASPKRGAESDTEGEGPRKFMRTESPGKGGRRGVGHVGNKSVTDAAANGNNANGGGGGGFAVKTFVPGSGAIAAVPVMEKPAAVFALPEKVQIILQLLPNERAYRGSGPGTVFLADRMVELLRGVDVEGAKGRMR</sequence>
<dbReference type="PANTHER" id="PTHR19980">
    <property type="entry name" value="RNA CLEAVAGE STIMULATION FACTOR"/>
    <property type="match status" value="1"/>
</dbReference>
<dbReference type="GO" id="GO:0003729">
    <property type="term" value="F:mRNA binding"/>
    <property type="evidence" value="ECO:0007669"/>
    <property type="project" value="TreeGrafter"/>
</dbReference>
<dbReference type="InterPro" id="IPR045243">
    <property type="entry name" value="Rna14-like"/>
</dbReference>
<evidence type="ECO:0000313" key="8">
    <source>
        <dbReference type="Proteomes" id="UP001310594"/>
    </source>
</evidence>
<dbReference type="SMART" id="SM00386">
    <property type="entry name" value="HAT"/>
    <property type="match status" value="4"/>
</dbReference>
<dbReference type="PANTHER" id="PTHR19980:SF0">
    <property type="entry name" value="CLEAVAGE STIMULATION FACTOR SUBUNIT 3"/>
    <property type="match status" value="1"/>
</dbReference>
<feature type="compositionally biased region" description="Acidic residues" evidence="5">
    <location>
        <begin position="95"/>
        <end position="107"/>
    </location>
</feature>
<keyword evidence="4" id="KW-0963">Cytoplasm</keyword>